<dbReference type="Pfam" id="PF00814">
    <property type="entry name" value="TsaD"/>
    <property type="match status" value="1"/>
</dbReference>
<evidence type="ECO:0000259" key="1">
    <source>
        <dbReference type="Pfam" id="PF00814"/>
    </source>
</evidence>
<dbReference type="Gene3D" id="3.30.420.40">
    <property type="match status" value="2"/>
</dbReference>
<proteinExistence type="predicted"/>
<accession>A0A8A0RNY0</accession>
<dbReference type="NCBIfam" id="TIGR03725">
    <property type="entry name" value="T6A_YeaZ"/>
    <property type="match status" value="1"/>
</dbReference>
<dbReference type="InterPro" id="IPR043129">
    <property type="entry name" value="ATPase_NBD"/>
</dbReference>
<organism evidence="2 3">
    <name type="scientific">Koleobacter methoxysyntrophicus</name>
    <dbReference type="NCBI Taxonomy" id="2751313"/>
    <lineage>
        <taxon>Bacteria</taxon>
        <taxon>Bacillati</taxon>
        <taxon>Bacillota</taxon>
        <taxon>Clostridia</taxon>
        <taxon>Koleobacterales</taxon>
        <taxon>Koleobacteraceae</taxon>
        <taxon>Koleobacter</taxon>
    </lineage>
</organism>
<sequence>MIKVLGFDTSSIAATVALAEEGRLIAEYYLNNKRNHSEKLMPLIQQMLSDCDITLNEIQGIAVAMGPGSFTGLRIGAATAKGLAFAAGIPIIGINTLDGLAYNAVTFNGPICPVLNARREQVYTAMFRGNGMSIERLTDYMAVEIKEILKTAGETGEPVLFLGDGVPVYKDEIKNMLGKNALFAPEALTMPRASSIALLGVEGFKKGEVESPFTFTPFYLRRSQAEIQLEKKEGKCR</sequence>
<dbReference type="InterPro" id="IPR000905">
    <property type="entry name" value="Gcp-like_dom"/>
</dbReference>
<dbReference type="AlphaFoldDB" id="A0A8A0RNY0"/>
<gene>
    <name evidence="2" type="primary">tsaB</name>
    <name evidence="2" type="ORF">H0A61_01649</name>
</gene>
<dbReference type="Proteomes" id="UP000662904">
    <property type="component" value="Chromosome"/>
</dbReference>
<dbReference type="PANTHER" id="PTHR11735:SF11">
    <property type="entry name" value="TRNA THREONYLCARBAMOYLADENOSINE BIOSYNTHESIS PROTEIN TSAB"/>
    <property type="match status" value="1"/>
</dbReference>
<evidence type="ECO:0000313" key="2">
    <source>
        <dbReference type="EMBL" id="QSQ09288.1"/>
    </source>
</evidence>
<dbReference type="GO" id="GO:0005829">
    <property type="term" value="C:cytosol"/>
    <property type="evidence" value="ECO:0007669"/>
    <property type="project" value="TreeGrafter"/>
</dbReference>
<dbReference type="InterPro" id="IPR022496">
    <property type="entry name" value="T6A_TsaB"/>
</dbReference>
<dbReference type="SUPFAM" id="SSF53067">
    <property type="entry name" value="Actin-like ATPase domain"/>
    <property type="match status" value="2"/>
</dbReference>
<keyword evidence="3" id="KW-1185">Reference proteome</keyword>
<name>A0A8A0RNY0_9FIRM</name>
<dbReference type="CDD" id="cd24032">
    <property type="entry name" value="ASKHA_NBD_TsaB"/>
    <property type="match status" value="1"/>
</dbReference>
<evidence type="ECO:0000313" key="3">
    <source>
        <dbReference type="Proteomes" id="UP000662904"/>
    </source>
</evidence>
<dbReference type="GO" id="GO:0002949">
    <property type="term" value="P:tRNA threonylcarbamoyladenosine modification"/>
    <property type="evidence" value="ECO:0007669"/>
    <property type="project" value="InterPro"/>
</dbReference>
<dbReference type="EMBL" id="CP059066">
    <property type="protein sequence ID" value="QSQ09288.1"/>
    <property type="molecule type" value="Genomic_DNA"/>
</dbReference>
<dbReference type="PANTHER" id="PTHR11735">
    <property type="entry name" value="TRNA N6-ADENOSINE THREONYLCARBAMOYLTRANSFERASE"/>
    <property type="match status" value="1"/>
</dbReference>
<protein>
    <submittedName>
        <fullName evidence="2">tRNA threonylcarbamoyladenosine biosynthesis protein TsaB</fullName>
    </submittedName>
</protein>
<reference evidence="2" key="1">
    <citation type="submission" date="2020-07" db="EMBL/GenBank/DDBJ databases">
        <title>Koleobacter methoxysyntrophicus gen. nov., sp. nov., a novel anaerobic bacterium isolated from deep subsurface oil field and proposal of Koleobacterales ord. nov. in the phylum Firmicutes.</title>
        <authorList>
            <person name="Sakamoto S."/>
            <person name="Tamaki H."/>
        </authorList>
    </citation>
    <scope>NUCLEOTIDE SEQUENCE</scope>
    <source>
        <strain evidence="2">NRmbB1</strain>
    </source>
</reference>
<dbReference type="KEGG" id="kme:H0A61_01649"/>
<feature type="domain" description="Gcp-like" evidence="1">
    <location>
        <begin position="30"/>
        <end position="228"/>
    </location>
</feature>